<comment type="caution">
    <text evidence="3">The sequence shown here is derived from an EMBL/GenBank/DDBJ whole genome shotgun (WGS) entry which is preliminary data.</text>
</comment>
<keyword evidence="4" id="KW-1185">Reference proteome</keyword>
<protein>
    <submittedName>
        <fullName evidence="3">Uncharacterized protein</fullName>
    </submittedName>
</protein>
<feature type="region of interest" description="Disordered" evidence="1">
    <location>
        <begin position="9"/>
        <end position="31"/>
    </location>
</feature>
<keyword evidence="2" id="KW-1133">Transmembrane helix</keyword>
<accession>A0A553Q6T3</accession>
<keyword evidence="2" id="KW-0812">Transmembrane</keyword>
<gene>
    <name evidence="3" type="ORF">DNTS_008794</name>
</gene>
<dbReference type="AlphaFoldDB" id="A0A553Q6T3"/>
<evidence type="ECO:0000313" key="4">
    <source>
        <dbReference type="Proteomes" id="UP000316079"/>
    </source>
</evidence>
<evidence type="ECO:0000256" key="2">
    <source>
        <dbReference type="SAM" id="Phobius"/>
    </source>
</evidence>
<dbReference type="Proteomes" id="UP000316079">
    <property type="component" value="Unassembled WGS sequence"/>
</dbReference>
<organism evidence="3 4">
    <name type="scientific">Danionella cerebrum</name>
    <dbReference type="NCBI Taxonomy" id="2873325"/>
    <lineage>
        <taxon>Eukaryota</taxon>
        <taxon>Metazoa</taxon>
        <taxon>Chordata</taxon>
        <taxon>Craniata</taxon>
        <taxon>Vertebrata</taxon>
        <taxon>Euteleostomi</taxon>
        <taxon>Actinopterygii</taxon>
        <taxon>Neopterygii</taxon>
        <taxon>Teleostei</taxon>
        <taxon>Ostariophysi</taxon>
        <taxon>Cypriniformes</taxon>
        <taxon>Danionidae</taxon>
        <taxon>Danioninae</taxon>
        <taxon>Danionella</taxon>
    </lineage>
</organism>
<sequence length="156" mass="17061">MDNSWIQFGPAGRGSYDWDTGASAPPPSPGNRLQGFWNEPSSIKPDERTQATPYVLTVVGSLLVLGGIIFFIYRRCFRAEETSGKVITLNLEDAEGTAEVLSSLEDSEEANDGVFLMVYLSPPYEQTLSRIARAASSSSSHNDDHIVEISAEETKE</sequence>
<dbReference type="OrthoDB" id="8734319at2759"/>
<proteinExistence type="predicted"/>
<evidence type="ECO:0000313" key="3">
    <source>
        <dbReference type="EMBL" id="TRY85633.1"/>
    </source>
</evidence>
<feature type="transmembrane region" description="Helical" evidence="2">
    <location>
        <begin position="54"/>
        <end position="73"/>
    </location>
</feature>
<keyword evidence="2" id="KW-0472">Membrane</keyword>
<reference evidence="3 4" key="1">
    <citation type="journal article" date="2019" name="Sci. Data">
        <title>Hybrid genome assembly and annotation of Danionella translucida.</title>
        <authorList>
            <person name="Kadobianskyi M."/>
            <person name="Schulze L."/>
            <person name="Schuelke M."/>
            <person name="Judkewitz B."/>
        </authorList>
    </citation>
    <scope>NUCLEOTIDE SEQUENCE [LARGE SCALE GENOMIC DNA]</scope>
    <source>
        <strain evidence="3 4">Bolton</strain>
    </source>
</reference>
<name>A0A553Q6T3_9TELE</name>
<evidence type="ECO:0000256" key="1">
    <source>
        <dbReference type="SAM" id="MobiDB-lite"/>
    </source>
</evidence>
<dbReference type="EMBL" id="SRMA01026266">
    <property type="protein sequence ID" value="TRY85633.1"/>
    <property type="molecule type" value="Genomic_DNA"/>
</dbReference>